<evidence type="ECO:0000313" key="1">
    <source>
        <dbReference type="EMBL" id="PJE77639.1"/>
    </source>
</evidence>
<sequence length="81" mass="9194">MNCYMVKQSVQVKVKGRKTLTTTTSPAVSLHTFSYDLNPLHSPGPGRWWPVETPELKHGAYLIPYTRVTLATLRVKENHNT</sequence>
<gene>
    <name evidence="1" type="ORF">CI610_03436</name>
</gene>
<name>A0A2H9T374_9ZZZZ</name>
<reference evidence="1" key="1">
    <citation type="journal article" date="2017" name="Appl. Environ. Microbiol.">
        <title>Molecular characterization of an Endozoicomonas-like organism causing infection in king scallop Pecten maximus L.</title>
        <authorList>
            <person name="Cano I."/>
            <person name="van Aerle R."/>
            <person name="Ross S."/>
            <person name="Verner-Jeffreys D.W."/>
            <person name="Paley R.K."/>
            <person name="Rimmer G."/>
            <person name="Ryder D."/>
            <person name="Hooper P."/>
            <person name="Stone D."/>
            <person name="Feist S.W."/>
        </authorList>
    </citation>
    <scope>NUCLEOTIDE SEQUENCE</scope>
</reference>
<protein>
    <submittedName>
        <fullName evidence="1">Uncharacterized protein</fullName>
    </submittedName>
</protein>
<dbReference type="EMBL" id="NSIT01000455">
    <property type="protein sequence ID" value="PJE77639.1"/>
    <property type="molecule type" value="Genomic_DNA"/>
</dbReference>
<organism evidence="1">
    <name type="scientific">invertebrate metagenome</name>
    <dbReference type="NCBI Taxonomy" id="1711999"/>
    <lineage>
        <taxon>unclassified sequences</taxon>
        <taxon>metagenomes</taxon>
        <taxon>organismal metagenomes</taxon>
    </lineage>
</organism>
<dbReference type="AlphaFoldDB" id="A0A2H9T374"/>
<comment type="caution">
    <text evidence="1">The sequence shown here is derived from an EMBL/GenBank/DDBJ whole genome shotgun (WGS) entry which is preliminary data.</text>
</comment>
<proteinExistence type="predicted"/>
<accession>A0A2H9T374</accession>